<feature type="transmembrane region" description="Helical" evidence="1">
    <location>
        <begin position="27"/>
        <end position="52"/>
    </location>
</feature>
<organism evidence="2 3">
    <name type="scientific">Collybiopsis luxurians FD-317 M1</name>
    <dbReference type="NCBI Taxonomy" id="944289"/>
    <lineage>
        <taxon>Eukaryota</taxon>
        <taxon>Fungi</taxon>
        <taxon>Dikarya</taxon>
        <taxon>Basidiomycota</taxon>
        <taxon>Agaricomycotina</taxon>
        <taxon>Agaricomycetes</taxon>
        <taxon>Agaricomycetidae</taxon>
        <taxon>Agaricales</taxon>
        <taxon>Marasmiineae</taxon>
        <taxon>Omphalotaceae</taxon>
        <taxon>Collybiopsis</taxon>
        <taxon>Collybiopsis luxurians</taxon>
    </lineage>
</organism>
<keyword evidence="1" id="KW-1133">Transmembrane helix</keyword>
<proteinExistence type="predicted"/>
<evidence type="ECO:0008006" key="4">
    <source>
        <dbReference type="Google" id="ProtNLM"/>
    </source>
</evidence>
<gene>
    <name evidence="2" type="ORF">GYMLUDRAFT_922751</name>
</gene>
<sequence length="67" mass="7815">MSSPQANPSHSLVTFVSRSQKPPSTKLWYIGTTVSLFLHLWIDLHVILLWLISRLQINLECRKEKKK</sequence>
<evidence type="ECO:0000256" key="1">
    <source>
        <dbReference type="SAM" id="Phobius"/>
    </source>
</evidence>
<evidence type="ECO:0000313" key="2">
    <source>
        <dbReference type="EMBL" id="KIK53934.1"/>
    </source>
</evidence>
<dbReference type="Proteomes" id="UP000053593">
    <property type="component" value="Unassembled WGS sequence"/>
</dbReference>
<name>A0A0D0BW96_9AGAR</name>
<dbReference type="HOGENOM" id="CLU_2812635_0_0_1"/>
<dbReference type="AlphaFoldDB" id="A0A0D0BW96"/>
<reference evidence="2 3" key="1">
    <citation type="submission" date="2014-04" db="EMBL/GenBank/DDBJ databases">
        <title>Evolutionary Origins and Diversification of the Mycorrhizal Mutualists.</title>
        <authorList>
            <consortium name="DOE Joint Genome Institute"/>
            <consortium name="Mycorrhizal Genomics Consortium"/>
            <person name="Kohler A."/>
            <person name="Kuo A."/>
            <person name="Nagy L.G."/>
            <person name="Floudas D."/>
            <person name="Copeland A."/>
            <person name="Barry K.W."/>
            <person name="Cichocki N."/>
            <person name="Veneault-Fourrey C."/>
            <person name="LaButti K."/>
            <person name="Lindquist E.A."/>
            <person name="Lipzen A."/>
            <person name="Lundell T."/>
            <person name="Morin E."/>
            <person name="Murat C."/>
            <person name="Riley R."/>
            <person name="Ohm R."/>
            <person name="Sun H."/>
            <person name="Tunlid A."/>
            <person name="Henrissat B."/>
            <person name="Grigoriev I.V."/>
            <person name="Hibbett D.S."/>
            <person name="Martin F."/>
        </authorList>
    </citation>
    <scope>NUCLEOTIDE SEQUENCE [LARGE SCALE GENOMIC DNA]</scope>
    <source>
        <strain evidence="2 3">FD-317 M1</strain>
    </source>
</reference>
<dbReference type="EMBL" id="KN834822">
    <property type="protein sequence ID" value="KIK53934.1"/>
    <property type="molecule type" value="Genomic_DNA"/>
</dbReference>
<keyword evidence="1" id="KW-0812">Transmembrane</keyword>
<keyword evidence="1" id="KW-0472">Membrane</keyword>
<accession>A0A0D0BW96</accession>
<evidence type="ECO:0000313" key="3">
    <source>
        <dbReference type="Proteomes" id="UP000053593"/>
    </source>
</evidence>
<keyword evidence="3" id="KW-1185">Reference proteome</keyword>
<protein>
    <recommendedName>
        <fullName evidence="4">Transmembrane protein</fullName>
    </recommendedName>
</protein>